<organism evidence="2 3">
    <name type="scientific">Frigoriglobus tundricola</name>
    <dbReference type="NCBI Taxonomy" id="2774151"/>
    <lineage>
        <taxon>Bacteria</taxon>
        <taxon>Pseudomonadati</taxon>
        <taxon>Planctomycetota</taxon>
        <taxon>Planctomycetia</taxon>
        <taxon>Gemmatales</taxon>
        <taxon>Gemmataceae</taxon>
        <taxon>Frigoriglobus</taxon>
    </lineage>
</organism>
<reference evidence="3" key="1">
    <citation type="submission" date="2020-05" db="EMBL/GenBank/DDBJ databases">
        <title>Frigoriglobus tundricola gen. nov., sp. nov., a psychrotolerant cellulolytic planctomycete of the family Gemmataceae with two divergent copies of 16S rRNA gene.</title>
        <authorList>
            <person name="Kulichevskaya I.S."/>
            <person name="Ivanova A.A."/>
            <person name="Naumoff D.G."/>
            <person name="Beletsky A.V."/>
            <person name="Rijpstra W.I.C."/>
            <person name="Sinninghe Damste J.S."/>
            <person name="Mardanov A.V."/>
            <person name="Ravin N.V."/>
            <person name="Dedysh S.N."/>
        </authorList>
    </citation>
    <scope>NUCLEOTIDE SEQUENCE [LARGE SCALE GENOMIC DNA]</scope>
    <source>
        <strain evidence="3">PL17</strain>
    </source>
</reference>
<dbReference type="InterPro" id="IPR013324">
    <property type="entry name" value="RNA_pol_sigma_r3/r4-like"/>
</dbReference>
<dbReference type="GO" id="GO:0016987">
    <property type="term" value="F:sigma factor activity"/>
    <property type="evidence" value="ECO:0007669"/>
    <property type="project" value="InterPro"/>
</dbReference>
<dbReference type="Proteomes" id="UP000503447">
    <property type="component" value="Chromosome"/>
</dbReference>
<dbReference type="AlphaFoldDB" id="A0A6M5YFM6"/>
<dbReference type="SUPFAM" id="SSF88659">
    <property type="entry name" value="Sigma3 and sigma4 domains of RNA polymerase sigma factors"/>
    <property type="match status" value="1"/>
</dbReference>
<sequence length="93" mass="9610">MLLCFFEGLSHAEAAHRLGWPVGSVAGRVARAKDMLATRLTRRGAPLALLTPVLFAVPPSFASATTHAAGAFATGALRSFPVSFSTSPDGRSG</sequence>
<dbReference type="GO" id="GO:0003677">
    <property type="term" value="F:DNA binding"/>
    <property type="evidence" value="ECO:0007669"/>
    <property type="project" value="InterPro"/>
</dbReference>
<feature type="domain" description="RNA polymerase sigma factor 70 region 4 type 2" evidence="1">
    <location>
        <begin position="2"/>
        <end position="35"/>
    </location>
</feature>
<evidence type="ECO:0000313" key="3">
    <source>
        <dbReference type="Proteomes" id="UP000503447"/>
    </source>
</evidence>
<evidence type="ECO:0000259" key="1">
    <source>
        <dbReference type="Pfam" id="PF08281"/>
    </source>
</evidence>
<accession>A0A6M5YFM6</accession>
<keyword evidence="3" id="KW-1185">Reference proteome</keyword>
<dbReference type="Gene3D" id="1.10.10.10">
    <property type="entry name" value="Winged helix-like DNA-binding domain superfamily/Winged helix DNA-binding domain"/>
    <property type="match status" value="1"/>
</dbReference>
<name>A0A6M5YFM6_9BACT</name>
<dbReference type="InterPro" id="IPR013249">
    <property type="entry name" value="RNA_pol_sigma70_r4_t2"/>
</dbReference>
<dbReference type="Pfam" id="PF08281">
    <property type="entry name" value="Sigma70_r4_2"/>
    <property type="match status" value="1"/>
</dbReference>
<dbReference type="EMBL" id="CP053452">
    <property type="protein sequence ID" value="QJW92825.1"/>
    <property type="molecule type" value="Genomic_DNA"/>
</dbReference>
<evidence type="ECO:0000313" key="2">
    <source>
        <dbReference type="EMBL" id="QJW92825.1"/>
    </source>
</evidence>
<dbReference type="InterPro" id="IPR036388">
    <property type="entry name" value="WH-like_DNA-bd_sf"/>
</dbReference>
<dbReference type="KEGG" id="ftj:FTUN_0322"/>
<dbReference type="GO" id="GO:0006352">
    <property type="term" value="P:DNA-templated transcription initiation"/>
    <property type="evidence" value="ECO:0007669"/>
    <property type="project" value="InterPro"/>
</dbReference>
<proteinExistence type="predicted"/>
<protein>
    <recommendedName>
        <fullName evidence="1">RNA polymerase sigma factor 70 region 4 type 2 domain-containing protein</fullName>
    </recommendedName>
</protein>
<gene>
    <name evidence="2" type="ORF">FTUN_0322</name>
</gene>